<gene>
    <name evidence="1" type="ORF">CLUG_03542</name>
</gene>
<dbReference type="EMBL" id="CH408079">
    <property type="protein sequence ID" value="EEQ39414.1"/>
    <property type="molecule type" value="Genomic_DNA"/>
</dbReference>
<dbReference type="InParanoid" id="C4Y5V8"/>
<protein>
    <submittedName>
        <fullName evidence="1">Uncharacterized protein</fullName>
    </submittedName>
</protein>
<dbReference type="HOGENOM" id="CLU_1384025_0_0_1"/>
<dbReference type="AlphaFoldDB" id="C4Y5V8"/>
<dbReference type="Proteomes" id="UP000007703">
    <property type="component" value="Unassembled WGS sequence"/>
</dbReference>
<name>C4Y5V8_CLAL4</name>
<dbReference type="STRING" id="306902.C4Y5V8"/>
<proteinExistence type="predicted"/>
<evidence type="ECO:0000313" key="1">
    <source>
        <dbReference type="EMBL" id="EEQ39414.1"/>
    </source>
</evidence>
<reference evidence="1 2" key="1">
    <citation type="journal article" date="2009" name="Nature">
        <title>Evolution of pathogenicity and sexual reproduction in eight Candida genomes.</title>
        <authorList>
            <person name="Butler G."/>
            <person name="Rasmussen M.D."/>
            <person name="Lin M.F."/>
            <person name="Santos M.A."/>
            <person name="Sakthikumar S."/>
            <person name="Munro C.A."/>
            <person name="Rheinbay E."/>
            <person name="Grabherr M."/>
            <person name="Forche A."/>
            <person name="Reedy J.L."/>
            <person name="Agrafioti I."/>
            <person name="Arnaud M.B."/>
            <person name="Bates S."/>
            <person name="Brown A.J."/>
            <person name="Brunke S."/>
            <person name="Costanzo M.C."/>
            <person name="Fitzpatrick D.A."/>
            <person name="de Groot P.W."/>
            <person name="Harris D."/>
            <person name="Hoyer L.L."/>
            <person name="Hube B."/>
            <person name="Klis F.M."/>
            <person name="Kodira C."/>
            <person name="Lennard N."/>
            <person name="Logue M.E."/>
            <person name="Martin R."/>
            <person name="Neiman A.M."/>
            <person name="Nikolaou E."/>
            <person name="Quail M.A."/>
            <person name="Quinn J."/>
            <person name="Santos M.C."/>
            <person name="Schmitzberger F.F."/>
            <person name="Sherlock G."/>
            <person name="Shah P."/>
            <person name="Silverstein K.A."/>
            <person name="Skrzypek M.S."/>
            <person name="Soll D."/>
            <person name="Staggs R."/>
            <person name="Stansfield I."/>
            <person name="Stumpf M.P."/>
            <person name="Sudbery P.E."/>
            <person name="Srikantha T."/>
            <person name="Zeng Q."/>
            <person name="Berman J."/>
            <person name="Berriman M."/>
            <person name="Heitman J."/>
            <person name="Gow N.A."/>
            <person name="Lorenz M.C."/>
            <person name="Birren B.W."/>
            <person name="Kellis M."/>
            <person name="Cuomo C.A."/>
        </authorList>
    </citation>
    <scope>NUCLEOTIDE SEQUENCE [LARGE SCALE GENOMIC DNA]</scope>
    <source>
        <strain evidence="1 2">ATCC 42720</strain>
    </source>
</reference>
<evidence type="ECO:0000313" key="2">
    <source>
        <dbReference type="Proteomes" id="UP000007703"/>
    </source>
</evidence>
<dbReference type="KEGG" id="clu:CLUG_03542"/>
<sequence>MNNSNTDEQRPHSLQVLHNFITAQFRFTIQSVNKVDWTFTHSKTQSFRSDHHFHLENVTLGFSFTNDLGQNILLVQTERASQVGHMRSQHSRGQKVSTTRNQFSLQVPAVNTSVTSITSSCDNVVVALFSLCNELWNSFWVVGEICIHDDDKVTCNKLQTMHVSGTQTQLASSWSQSDVLRTENINQLLGDILSSIG</sequence>
<dbReference type="VEuPathDB" id="FungiDB:CLUG_03542"/>
<accession>C4Y5V8</accession>
<organism evidence="1 2">
    <name type="scientific">Clavispora lusitaniae (strain ATCC 42720)</name>
    <name type="common">Yeast</name>
    <name type="synonym">Candida lusitaniae</name>
    <dbReference type="NCBI Taxonomy" id="306902"/>
    <lineage>
        <taxon>Eukaryota</taxon>
        <taxon>Fungi</taxon>
        <taxon>Dikarya</taxon>
        <taxon>Ascomycota</taxon>
        <taxon>Saccharomycotina</taxon>
        <taxon>Pichiomycetes</taxon>
        <taxon>Metschnikowiaceae</taxon>
        <taxon>Clavispora</taxon>
    </lineage>
</organism>